<evidence type="ECO:0000313" key="2">
    <source>
        <dbReference type="Proteomes" id="UP000221168"/>
    </source>
</evidence>
<dbReference type="PANTHER" id="PTHR35399">
    <property type="entry name" value="SLR8030 PROTEIN"/>
    <property type="match status" value="1"/>
</dbReference>
<gene>
    <name evidence="1" type="ORF">CSC94_13115</name>
</gene>
<keyword evidence="2" id="KW-1185">Reference proteome</keyword>
<evidence type="ECO:0000313" key="1">
    <source>
        <dbReference type="EMBL" id="PHP66723.1"/>
    </source>
</evidence>
<dbReference type="AlphaFoldDB" id="A0A2G1QMI7"/>
<proteinExistence type="predicted"/>
<dbReference type="Proteomes" id="UP000221168">
    <property type="component" value="Unassembled WGS sequence"/>
</dbReference>
<reference evidence="1 2" key="1">
    <citation type="submission" date="2017-10" db="EMBL/GenBank/DDBJ databases">
        <title>Sedimentibacterium mangrovi gen. nov., sp. nov., a novel member of family Phyllobacteriacea isolated from mangrove sediment.</title>
        <authorList>
            <person name="Liao H."/>
            <person name="Tian Y."/>
        </authorList>
    </citation>
    <scope>NUCLEOTIDE SEQUENCE [LARGE SCALE GENOMIC DNA]</scope>
    <source>
        <strain evidence="1 2">X9-2-2</strain>
    </source>
</reference>
<dbReference type="PANTHER" id="PTHR35399:SF2">
    <property type="entry name" value="DUF839 DOMAIN-CONTAINING PROTEIN"/>
    <property type="match status" value="1"/>
</dbReference>
<dbReference type="OrthoDB" id="9801383at2"/>
<dbReference type="EMBL" id="PDVP01000007">
    <property type="protein sequence ID" value="PHP66723.1"/>
    <property type="molecule type" value="Genomic_DNA"/>
</dbReference>
<protein>
    <submittedName>
        <fullName evidence="1">Alkaline phosphatase</fullName>
    </submittedName>
</protein>
<organism evidence="1 2">
    <name type="scientific">Zhengella mangrovi</name>
    <dbReference type="NCBI Taxonomy" id="1982044"/>
    <lineage>
        <taxon>Bacteria</taxon>
        <taxon>Pseudomonadati</taxon>
        <taxon>Pseudomonadota</taxon>
        <taxon>Alphaproteobacteria</taxon>
        <taxon>Hyphomicrobiales</taxon>
        <taxon>Notoacmeibacteraceae</taxon>
        <taxon>Zhengella</taxon>
    </lineage>
</organism>
<dbReference type="Pfam" id="PF05787">
    <property type="entry name" value="PhoX"/>
    <property type="match status" value="1"/>
</dbReference>
<dbReference type="InterPro" id="IPR008557">
    <property type="entry name" value="PhoX"/>
</dbReference>
<accession>A0A2G1QMI7</accession>
<comment type="caution">
    <text evidence="1">The sequence shown here is derived from an EMBL/GenBank/DDBJ whole genome shotgun (WGS) entry which is preliminary data.</text>
</comment>
<name>A0A2G1QMI7_9HYPH</name>
<sequence length="575" mass="61822">MTTTLAVLPAAAHAADLAFAPVPVPQTDAAKRAVQASPSVTIDGTEHKIGYHVLYRSGDMGAGTLIDAKGNPVMNDDGTPAVSDSADFTSLLPRGDRLFSVTHFEARPGAMYLSELKQDADGTLTVLSSKPIDFSSVGGLWVPCAGSVTPWGTHLGSEEYPADARAIEAATSLDEIDDYTKPMVRYFGVDPDTMSLDDFRTAYNPYRYGFVTEIAVSDDGEATPHKHYAAGRVAVELGYVMPDRKTVYISDDGTNVGLFRFVADKEDDLSSGTLYAARWTQTSADNGGAADLSWVDLGHGDDASVRKLIDDGISFSDIFETADIADDGSCGDGFMASNAEGRSECLKVRDGMELAASRLETRRYASMMGATTEFRKMEGITFNQADSRLYLAMSEVERGIEDNAKGGKATDKYDKGGRNDIRLEANGCGTVYELDIDGSMTATAMRGLVSGKPTRYEDGSPYAGNSCDIDGIANPDNLTFINGTRTLIIGEDTGSGHQNDAIWAYNIDSKDLTRIETTPYGSETTSPYWYGDINGHGYLMSVVQHPYGESDEDKLDDPADARAYIGYVGPFPAIK</sequence>